<evidence type="ECO:0000256" key="1">
    <source>
        <dbReference type="SAM" id="SignalP"/>
    </source>
</evidence>
<accession>A0A9W8CKB4</accession>
<sequence length="138" mass="15540">MEKQLWNAKLKLQKLLRMCLAIWWQMAKTKVQQEKQHAQAQNSKQFIGPLKPASAQTDEEASLIAAACTKGFQGLNNDNKGCTYITDLSAAELHSLNFVLFDPGHCDLFYGIHETSKPDNPKVHCLTSNQHAKETQSR</sequence>
<feature type="chain" id="PRO_5040832784" evidence="1">
    <location>
        <begin position="22"/>
        <end position="138"/>
    </location>
</feature>
<dbReference type="AlphaFoldDB" id="A0A9W8CKB4"/>
<dbReference type="Proteomes" id="UP001145021">
    <property type="component" value="Unassembled WGS sequence"/>
</dbReference>
<feature type="signal peptide" evidence="1">
    <location>
        <begin position="1"/>
        <end position="21"/>
    </location>
</feature>
<protein>
    <submittedName>
        <fullName evidence="2">Uncharacterized protein</fullName>
    </submittedName>
</protein>
<reference evidence="2" key="1">
    <citation type="submission" date="2022-07" db="EMBL/GenBank/DDBJ databases">
        <title>Phylogenomic reconstructions and comparative analyses of Kickxellomycotina fungi.</title>
        <authorList>
            <person name="Reynolds N.K."/>
            <person name="Stajich J.E."/>
            <person name="Barry K."/>
            <person name="Grigoriev I.V."/>
            <person name="Crous P."/>
            <person name="Smith M.E."/>
        </authorList>
    </citation>
    <scope>NUCLEOTIDE SEQUENCE</scope>
    <source>
        <strain evidence="2">NBRC 105413</strain>
    </source>
</reference>
<evidence type="ECO:0000313" key="2">
    <source>
        <dbReference type="EMBL" id="KAJ1645226.1"/>
    </source>
</evidence>
<gene>
    <name evidence="2" type="ORF">LPJ64_003159</name>
</gene>
<dbReference type="EMBL" id="JANBOH010000117">
    <property type="protein sequence ID" value="KAJ1645226.1"/>
    <property type="molecule type" value="Genomic_DNA"/>
</dbReference>
<comment type="caution">
    <text evidence="2">The sequence shown here is derived from an EMBL/GenBank/DDBJ whole genome shotgun (WGS) entry which is preliminary data.</text>
</comment>
<evidence type="ECO:0000313" key="3">
    <source>
        <dbReference type="Proteomes" id="UP001145021"/>
    </source>
</evidence>
<proteinExistence type="predicted"/>
<name>A0A9W8CKB4_9FUNG</name>
<keyword evidence="3" id="KW-1185">Reference proteome</keyword>
<organism evidence="2 3">
    <name type="scientific">Coemansia asiatica</name>
    <dbReference type="NCBI Taxonomy" id="1052880"/>
    <lineage>
        <taxon>Eukaryota</taxon>
        <taxon>Fungi</taxon>
        <taxon>Fungi incertae sedis</taxon>
        <taxon>Zoopagomycota</taxon>
        <taxon>Kickxellomycotina</taxon>
        <taxon>Kickxellomycetes</taxon>
        <taxon>Kickxellales</taxon>
        <taxon>Kickxellaceae</taxon>
        <taxon>Coemansia</taxon>
    </lineage>
</organism>
<keyword evidence="1" id="KW-0732">Signal</keyword>